<evidence type="ECO:0000313" key="6">
    <source>
        <dbReference type="EMBL" id="MBK0401461.1"/>
    </source>
</evidence>
<feature type="chain" id="PRO_5045559896" evidence="4">
    <location>
        <begin position="21"/>
        <end position="681"/>
    </location>
</feature>
<dbReference type="InterPro" id="IPR029058">
    <property type="entry name" value="AB_hydrolase_fold"/>
</dbReference>
<accession>A0ABS1BWH9</accession>
<evidence type="ECO:0000256" key="3">
    <source>
        <dbReference type="ARBA" id="ARBA00022825"/>
    </source>
</evidence>
<dbReference type="InterPro" id="IPR011042">
    <property type="entry name" value="6-blade_b-propeller_TolB-like"/>
</dbReference>
<sequence>MMKKLVLAAAVFLHLSTANAQQTLTPELLWQFGRLGSSEVSPDKKTVVYTVTYYDLKENKGNADIYTIPVEGGKAKRLTDTKTSEFNVTWRPDGKKIAFLSSESGSVQLYEMNPDGSDKKKISDLKDGLANFKYAKAQNHILFTQDVKNGKEVKEIYPDLPKADARIIDDLMYRHWNQWDDFKVSHVFFAPYKDGSLSGTPKDIMAGEPYDAPLMPHGGAEQLTFSPDGNTIAYTSKKQVGKAYAVSTNSDVYLYDIKTGQTKNLTDGMMGYDNEPSFSPDGKKLAWLSMETPGFESDRNRIFVYDFASNKKEEITAGSEQTAHGIKWSNDGKKIYFTSTLKGTEQIFVADVKDKTVKQFSNGQFNYNGFEIAGQNFIVNKTTMSQPAELVLVSMKDAKETPLTSINTEMLGKIKMGKVVARTSKTTDNKDLLSWIIYPPDFDPNKKYPTLLYCQGGPQSPVSQSFSYRWNFQLMAANGYIIVAPNRRGLPGFGTEWNNSISQDWGGQPIKDYLTAIDDMTKEPYVNKDKLGAVGASYGGYSVYQLAGMHNKRFKTFISHCGLFNLDSWYGTTEEMFFAKHDIGNAYYDKNPSKSFEQFSPHKFAKNWDTPILVIHGEKDFRVPINQGMEAFSAAQLQNIPSRFLYFPEEGHWVMKPQNSVLWQRVFFDWLGRTLKEEKAG</sequence>
<dbReference type="PANTHER" id="PTHR42776:SF13">
    <property type="entry name" value="DIPEPTIDYL-PEPTIDASE 5"/>
    <property type="match status" value="1"/>
</dbReference>
<keyword evidence="3" id="KW-0645">Protease</keyword>
<dbReference type="SUPFAM" id="SSF53474">
    <property type="entry name" value="alpha/beta-Hydrolases"/>
    <property type="match status" value="1"/>
</dbReference>
<keyword evidence="1 4" id="KW-0732">Signal</keyword>
<proteinExistence type="predicted"/>
<gene>
    <name evidence="6" type="ORF">I5M27_00610</name>
</gene>
<dbReference type="SUPFAM" id="SSF82171">
    <property type="entry name" value="DPP6 N-terminal domain-like"/>
    <property type="match status" value="1"/>
</dbReference>
<organism evidence="6 7">
    <name type="scientific">Adhaeribacter terrigena</name>
    <dbReference type="NCBI Taxonomy" id="2793070"/>
    <lineage>
        <taxon>Bacteria</taxon>
        <taxon>Pseudomonadati</taxon>
        <taxon>Bacteroidota</taxon>
        <taxon>Cytophagia</taxon>
        <taxon>Cytophagales</taxon>
        <taxon>Hymenobacteraceae</taxon>
        <taxon>Adhaeribacter</taxon>
    </lineage>
</organism>
<dbReference type="Pfam" id="PF07676">
    <property type="entry name" value="PD40"/>
    <property type="match status" value="4"/>
</dbReference>
<evidence type="ECO:0000313" key="7">
    <source>
        <dbReference type="Proteomes" id="UP000644147"/>
    </source>
</evidence>
<comment type="caution">
    <text evidence="6">The sequence shown here is derived from an EMBL/GenBank/DDBJ whole genome shotgun (WGS) entry which is preliminary data.</text>
</comment>
<dbReference type="EMBL" id="JAEHFX010000001">
    <property type="protein sequence ID" value="MBK0401461.1"/>
    <property type="molecule type" value="Genomic_DNA"/>
</dbReference>
<keyword evidence="3" id="KW-0720">Serine protease</keyword>
<dbReference type="Gene3D" id="2.120.10.30">
    <property type="entry name" value="TolB, C-terminal domain"/>
    <property type="match status" value="3"/>
</dbReference>
<protein>
    <submittedName>
        <fullName evidence="6">S9 family peptidase</fullName>
    </submittedName>
</protein>
<name>A0ABS1BWH9_9BACT</name>
<evidence type="ECO:0000256" key="2">
    <source>
        <dbReference type="ARBA" id="ARBA00022801"/>
    </source>
</evidence>
<evidence type="ECO:0000256" key="1">
    <source>
        <dbReference type="ARBA" id="ARBA00022729"/>
    </source>
</evidence>
<keyword evidence="7" id="KW-1185">Reference proteome</keyword>
<dbReference type="Pfam" id="PF00326">
    <property type="entry name" value="Peptidase_S9"/>
    <property type="match status" value="1"/>
</dbReference>
<dbReference type="Proteomes" id="UP000644147">
    <property type="component" value="Unassembled WGS sequence"/>
</dbReference>
<evidence type="ECO:0000256" key="4">
    <source>
        <dbReference type="SAM" id="SignalP"/>
    </source>
</evidence>
<dbReference type="InterPro" id="IPR011659">
    <property type="entry name" value="WD40"/>
</dbReference>
<feature type="signal peptide" evidence="4">
    <location>
        <begin position="1"/>
        <end position="20"/>
    </location>
</feature>
<dbReference type="InterPro" id="IPR001375">
    <property type="entry name" value="Peptidase_S9_cat"/>
</dbReference>
<dbReference type="Gene3D" id="3.40.50.1820">
    <property type="entry name" value="alpha/beta hydrolase"/>
    <property type="match status" value="1"/>
</dbReference>
<keyword evidence="2" id="KW-0378">Hydrolase</keyword>
<feature type="domain" description="Peptidase S9 prolyl oligopeptidase catalytic" evidence="5">
    <location>
        <begin position="467"/>
        <end position="677"/>
    </location>
</feature>
<evidence type="ECO:0000259" key="5">
    <source>
        <dbReference type="Pfam" id="PF00326"/>
    </source>
</evidence>
<dbReference type="PANTHER" id="PTHR42776">
    <property type="entry name" value="SERINE PEPTIDASE S9 FAMILY MEMBER"/>
    <property type="match status" value="1"/>
</dbReference>
<reference evidence="6 7" key="1">
    <citation type="submission" date="2020-12" db="EMBL/GenBank/DDBJ databases">
        <title>Bacterial novel species Adhaeribacter sp. BT258 isolated from soil.</title>
        <authorList>
            <person name="Jung H.-Y."/>
        </authorList>
    </citation>
    <scope>NUCLEOTIDE SEQUENCE [LARGE SCALE GENOMIC DNA]</scope>
    <source>
        <strain evidence="6 7">BT258</strain>
    </source>
</reference>